<dbReference type="EMBL" id="JANAWD010000129">
    <property type="protein sequence ID" value="KAJ3486176.1"/>
    <property type="molecule type" value="Genomic_DNA"/>
</dbReference>
<protein>
    <submittedName>
        <fullName evidence="3">Uncharacterized protein</fullName>
    </submittedName>
</protein>
<organism evidence="3 4">
    <name type="scientific">Meripilus lineatus</name>
    <dbReference type="NCBI Taxonomy" id="2056292"/>
    <lineage>
        <taxon>Eukaryota</taxon>
        <taxon>Fungi</taxon>
        <taxon>Dikarya</taxon>
        <taxon>Basidiomycota</taxon>
        <taxon>Agaricomycotina</taxon>
        <taxon>Agaricomycetes</taxon>
        <taxon>Polyporales</taxon>
        <taxon>Meripilaceae</taxon>
        <taxon>Meripilus</taxon>
    </lineage>
</organism>
<gene>
    <name evidence="3" type="ORF">NLI96_g4409</name>
</gene>
<feature type="transmembrane region" description="Helical" evidence="2">
    <location>
        <begin position="586"/>
        <end position="612"/>
    </location>
</feature>
<evidence type="ECO:0000313" key="4">
    <source>
        <dbReference type="Proteomes" id="UP001212997"/>
    </source>
</evidence>
<feature type="region of interest" description="Disordered" evidence="1">
    <location>
        <begin position="634"/>
        <end position="658"/>
    </location>
</feature>
<name>A0AAD5V4X3_9APHY</name>
<dbReference type="AlphaFoldDB" id="A0AAD5V4X3"/>
<keyword evidence="2" id="KW-1133">Transmembrane helix</keyword>
<accession>A0AAD5V4X3</accession>
<feature type="transmembrane region" description="Helical" evidence="2">
    <location>
        <begin position="128"/>
        <end position="153"/>
    </location>
</feature>
<keyword evidence="2" id="KW-0812">Transmembrane</keyword>
<evidence type="ECO:0000313" key="3">
    <source>
        <dbReference type="EMBL" id="KAJ3486176.1"/>
    </source>
</evidence>
<evidence type="ECO:0000256" key="1">
    <source>
        <dbReference type="SAM" id="MobiDB-lite"/>
    </source>
</evidence>
<keyword evidence="4" id="KW-1185">Reference proteome</keyword>
<proteinExistence type="predicted"/>
<evidence type="ECO:0000256" key="2">
    <source>
        <dbReference type="SAM" id="Phobius"/>
    </source>
</evidence>
<keyword evidence="2" id="KW-0472">Membrane</keyword>
<reference evidence="3" key="1">
    <citation type="submission" date="2022-07" db="EMBL/GenBank/DDBJ databases">
        <title>Genome Sequence of Physisporinus lineatus.</title>
        <authorList>
            <person name="Buettner E."/>
        </authorList>
    </citation>
    <scope>NUCLEOTIDE SEQUENCE</scope>
    <source>
        <strain evidence="3">VT162</strain>
    </source>
</reference>
<dbReference type="Proteomes" id="UP001212997">
    <property type="component" value="Unassembled WGS sequence"/>
</dbReference>
<sequence length="697" mass="76331">MVHSRSQSKTTLARANLHKKVTGVYGTLQQPRVPLYFRFGSYLEAPRVSMDPPPLDEPHVQHVPLLRRSSRLRPQRLKPHRAPRRTALLLTLGVFHVACNVGILYATFHTYRFGSRIGKDSWWITDNLMLSVIEPCGTILYTITALLGGWAMSHLWSRRLSNRSAGGLAELQSFQIYQSIPTILSSITHFFSGHYILAQWLYAAVITSAILFQFYTTAIVTLITPSITVVDHPAKSYYFLEGSFMSSSGYGRRCPSSRTTADVVRACLEITLSGTALIDAEHFDGSIPWTLDASPLWVEVDTSYTSPGRFVSAAIPLGPVNNHNFSDGAMLYGINMATVDRMSSEASNVWNSFAFEVIVTTRLPALISQCARQDPGNTTVSNINIHGTSYTLPTPVPSLKQGEIVGQVTPDNMTLVISIPSSQPPTSNIHCVVNLGLQDALLTIIGSDSAGIPVTANGVLLVYPSGEPWRDQQASTSNQEPVPHSIREFAEVWLSGLGWSSAPTSGSTALVDFLGAMPVGTGGLEPVSGSQSLESYILVMLSNGIGAAFPPEDLPASKEELESATERVYWFYKSEYFLGITSKWHYIHVGIIALDSVFVIFCMFTILTFGWFPDFTDPVTFARAAVYSGSGLSSTQSDQSGAEKPVFPPKSPVPLVNGEDEDEKLWKECFTLKEVIDGNRRVLVFEPAALAETEDLD</sequence>
<feature type="transmembrane region" description="Helical" evidence="2">
    <location>
        <begin position="86"/>
        <end position="108"/>
    </location>
</feature>
<feature type="transmembrane region" description="Helical" evidence="2">
    <location>
        <begin position="200"/>
        <end position="223"/>
    </location>
</feature>
<comment type="caution">
    <text evidence="3">The sequence shown here is derived from an EMBL/GenBank/DDBJ whole genome shotgun (WGS) entry which is preliminary data.</text>
</comment>